<evidence type="ECO:0000259" key="4">
    <source>
        <dbReference type="PROSITE" id="PS01124"/>
    </source>
</evidence>
<keyword evidence="1" id="KW-0805">Transcription regulation</keyword>
<gene>
    <name evidence="5" type="ORF">CVS27_10035</name>
</gene>
<evidence type="ECO:0000256" key="3">
    <source>
        <dbReference type="ARBA" id="ARBA00023163"/>
    </source>
</evidence>
<keyword evidence="6" id="KW-1185">Reference proteome</keyword>
<dbReference type="PROSITE" id="PS00041">
    <property type="entry name" value="HTH_ARAC_FAMILY_1"/>
    <property type="match status" value="1"/>
</dbReference>
<keyword evidence="3" id="KW-0804">Transcription</keyword>
<evidence type="ECO:0000256" key="2">
    <source>
        <dbReference type="ARBA" id="ARBA00023125"/>
    </source>
</evidence>
<dbReference type="InterPro" id="IPR009057">
    <property type="entry name" value="Homeodomain-like_sf"/>
</dbReference>
<dbReference type="PANTHER" id="PTHR43130">
    <property type="entry name" value="ARAC-FAMILY TRANSCRIPTIONAL REGULATOR"/>
    <property type="match status" value="1"/>
</dbReference>
<organism evidence="5 6">
    <name type="scientific">Arthrobacter glacialis</name>
    <dbReference type="NCBI Taxonomy" id="1664"/>
    <lineage>
        <taxon>Bacteria</taxon>
        <taxon>Bacillati</taxon>
        <taxon>Actinomycetota</taxon>
        <taxon>Actinomycetes</taxon>
        <taxon>Micrococcales</taxon>
        <taxon>Micrococcaceae</taxon>
        <taxon>Arthrobacter</taxon>
    </lineage>
</organism>
<evidence type="ECO:0000313" key="5">
    <source>
        <dbReference type="EMBL" id="POH73744.1"/>
    </source>
</evidence>
<protein>
    <submittedName>
        <fullName evidence="5">AraC family transcriptional regulator</fullName>
    </submittedName>
</protein>
<comment type="caution">
    <text evidence="5">The sequence shown here is derived from an EMBL/GenBank/DDBJ whole genome shotgun (WGS) entry which is preliminary data.</text>
</comment>
<dbReference type="InterPro" id="IPR018060">
    <property type="entry name" value="HTH_AraC"/>
</dbReference>
<dbReference type="Gene3D" id="3.40.50.880">
    <property type="match status" value="1"/>
</dbReference>
<proteinExistence type="predicted"/>
<dbReference type="SMART" id="SM00342">
    <property type="entry name" value="HTH_ARAC"/>
    <property type="match status" value="1"/>
</dbReference>
<dbReference type="AlphaFoldDB" id="A0A2S3ZXE2"/>
<dbReference type="SUPFAM" id="SSF46689">
    <property type="entry name" value="Homeodomain-like"/>
    <property type="match status" value="2"/>
</dbReference>
<dbReference type="SUPFAM" id="SSF52317">
    <property type="entry name" value="Class I glutamine amidotransferase-like"/>
    <property type="match status" value="1"/>
</dbReference>
<dbReference type="EMBL" id="PPXC01000006">
    <property type="protein sequence ID" value="POH73744.1"/>
    <property type="molecule type" value="Genomic_DNA"/>
</dbReference>
<dbReference type="Pfam" id="PF12833">
    <property type="entry name" value="HTH_18"/>
    <property type="match status" value="1"/>
</dbReference>
<keyword evidence="2" id="KW-0238">DNA-binding</keyword>
<dbReference type="CDD" id="cd03137">
    <property type="entry name" value="GATase1_AraC_1"/>
    <property type="match status" value="1"/>
</dbReference>
<sequence>MQKYPATRAGSGAHPDTGKGRIKVAVLALPEVLPLDFGIPFQVLGRNTPGLYEVATCSAGGQPVPAVGGFSVAPDRGLELLAEADTVIIPGYTASREPLQAEVHAALRQAHGRGARMVSICTGAFALAQAGILDGLAATTHWGSAADLAARYPRIAVDENVLFVDNGQVLTSAGVAAGIDLCLHLVRSDWGSAQANLTARSIVSAPRREGTQSQFIEHRPVYGTSDQPRDVAAAMEWAATHLHRPITLAHISAATALSERTLARRFETHAGTTPMKWLAMQRVERAKELLETTAAPIDRIAASVGMGTGANFRTIFKKSTSLTPSQYRHAFNASHGK</sequence>
<evidence type="ECO:0000313" key="6">
    <source>
        <dbReference type="Proteomes" id="UP000237061"/>
    </source>
</evidence>
<dbReference type="PROSITE" id="PS01124">
    <property type="entry name" value="HTH_ARAC_FAMILY_2"/>
    <property type="match status" value="1"/>
</dbReference>
<name>A0A2S3ZXE2_ARTGL</name>
<dbReference type="RefSeq" id="WP_103465639.1">
    <property type="nucleotide sequence ID" value="NZ_PPXC01000006.1"/>
</dbReference>
<dbReference type="PANTHER" id="PTHR43130:SF3">
    <property type="entry name" value="HTH-TYPE TRANSCRIPTIONAL REGULATOR RV1931C"/>
    <property type="match status" value="1"/>
</dbReference>
<dbReference type="GO" id="GO:0043565">
    <property type="term" value="F:sequence-specific DNA binding"/>
    <property type="evidence" value="ECO:0007669"/>
    <property type="project" value="InterPro"/>
</dbReference>
<dbReference type="GO" id="GO:0003700">
    <property type="term" value="F:DNA-binding transcription factor activity"/>
    <property type="evidence" value="ECO:0007669"/>
    <property type="project" value="InterPro"/>
</dbReference>
<feature type="domain" description="HTH araC/xylS-type" evidence="4">
    <location>
        <begin position="232"/>
        <end position="330"/>
    </location>
</feature>
<dbReference type="InterPro" id="IPR018062">
    <property type="entry name" value="HTH_AraC-typ_CS"/>
</dbReference>
<dbReference type="InterPro" id="IPR002818">
    <property type="entry name" value="DJ-1/PfpI"/>
</dbReference>
<dbReference type="Proteomes" id="UP000237061">
    <property type="component" value="Unassembled WGS sequence"/>
</dbReference>
<dbReference type="Gene3D" id="1.10.10.60">
    <property type="entry name" value="Homeodomain-like"/>
    <property type="match status" value="1"/>
</dbReference>
<evidence type="ECO:0000256" key="1">
    <source>
        <dbReference type="ARBA" id="ARBA00023015"/>
    </source>
</evidence>
<dbReference type="InterPro" id="IPR029062">
    <property type="entry name" value="Class_I_gatase-like"/>
</dbReference>
<accession>A0A2S3ZXE2</accession>
<reference evidence="5 6" key="1">
    <citation type="submission" date="2018-01" db="EMBL/GenBank/DDBJ databases">
        <title>Arthrobacter sp. nov., from glaciers in China.</title>
        <authorList>
            <person name="Liu Q."/>
            <person name="Xin Y.-H."/>
        </authorList>
    </citation>
    <scope>NUCLEOTIDE SEQUENCE [LARGE SCALE GENOMIC DNA]</scope>
    <source>
        <strain evidence="5 6">HLT2-12-2</strain>
    </source>
</reference>
<dbReference type="InterPro" id="IPR052158">
    <property type="entry name" value="INH-QAR"/>
</dbReference>
<dbReference type="Pfam" id="PF01965">
    <property type="entry name" value="DJ-1_PfpI"/>
    <property type="match status" value="1"/>
</dbReference>